<keyword evidence="1" id="KW-0175">Coiled coil</keyword>
<feature type="compositionally biased region" description="Polar residues" evidence="2">
    <location>
        <begin position="666"/>
        <end position="677"/>
    </location>
</feature>
<evidence type="ECO:0000256" key="1">
    <source>
        <dbReference type="SAM" id="Coils"/>
    </source>
</evidence>
<proteinExistence type="predicted"/>
<feature type="region of interest" description="Disordered" evidence="2">
    <location>
        <begin position="1150"/>
        <end position="1194"/>
    </location>
</feature>
<feature type="region of interest" description="Disordered" evidence="2">
    <location>
        <begin position="771"/>
        <end position="826"/>
    </location>
</feature>
<feature type="region of interest" description="Disordered" evidence="2">
    <location>
        <begin position="1010"/>
        <end position="1034"/>
    </location>
</feature>
<feature type="compositionally biased region" description="Low complexity" evidence="2">
    <location>
        <begin position="96"/>
        <end position="106"/>
    </location>
</feature>
<feature type="compositionally biased region" description="Polar residues" evidence="2">
    <location>
        <begin position="1555"/>
        <end position="1565"/>
    </location>
</feature>
<accession>A0ABQ5RY38</accession>
<feature type="compositionally biased region" description="Gly residues" evidence="2">
    <location>
        <begin position="1641"/>
        <end position="1651"/>
    </location>
</feature>
<feature type="compositionally biased region" description="Basic and acidic residues" evidence="2">
    <location>
        <begin position="268"/>
        <end position="280"/>
    </location>
</feature>
<feature type="compositionally biased region" description="Low complexity" evidence="2">
    <location>
        <begin position="399"/>
        <end position="408"/>
    </location>
</feature>
<feature type="compositionally biased region" description="Low complexity" evidence="2">
    <location>
        <begin position="1588"/>
        <end position="1607"/>
    </location>
</feature>
<protein>
    <recommendedName>
        <fullName evidence="5">Kinesin motor domain-containing protein</fullName>
    </recommendedName>
</protein>
<dbReference type="Proteomes" id="UP001165090">
    <property type="component" value="Unassembled WGS sequence"/>
</dbReference>
<comment type="caution">
    <text evidence="3">The sequence shown here is derived from an EMBL/GenBank/DDBJ whole genome shotgun (WGS) entry which is preliminary data.</text>
</comment>
<evidence type="ECO:0000313" key="3">
    <source>
        <dbReference type="EMBL" id="GLI62183.1"/>
    </source>
</evidence>
<dbReference type="PANTHER" id="PTHR34491:SF156">
    <property type="entry name" value="KINESIN MOTOR DOMAIN-CONTAINING PROTEIN"/>
    <property type="match status" value="1"/>
</dbReference>
<feature type="region of interest" description="Disordered" evidence="2">
    <location>
        <begin position="311"/>
        <end position="358"/>
    </location>
</feature>
<feature type="region of interest" description="Disordered" evidence="2">
    <location>
        <begin position="654"/>
        <end position="745"/>
    </location>
</feature>
<dbReference type="EMBL" id="BSDZ01000011">
    <property type="protein sequence ID" value="GLI62183.1"/>
    <property type="molecule type" value="Genomic_DNA"/>
</dbReference>
<organism evidence="3 4">
    <name type="scientific">Volvox africanus</name>
    <dbReference type="NCBI Taxonomy" id="51714"/>
    <lineage>
        <taxon>Eukaryota</taxon>
        <taxon>Viridiplantae</taxon>
        <taxon>Chlorophyta</taxon>
        <taxon>core chlorophytes</taxon>
        <taxon>Chlorophyceae</taxon>
        <taxon>CS clade</taxon>
        <taxon>Chlamydomonadales</taxon>
        <taxon>Volvocaceae</taxon>
        <taxon>Volvox</taxon>
    </lineage>
</organism>
<feature type="region of interest" description="Disordered" evidence="2">
    <location>
        <begin position="250"/>
        <end position="286"/>
    </location>
</feature>
<feature type="compositionally biased region" description="Gly residues" evidence="2">
    <location>
        <begin position="771"/>
        <end position="795"/>
    </location>
</feature>
<feature type="compositionally biased region" description="Basic and acidic residues" evidence="2">
    <location>
        <begin position="1566"/>
        <end position="1575"/>
    </location>
</feature>
<feature type="compositionally biased region" description="Pro residues" evidence="2">
    <location>
        <begin position="1159"/>
        <end position="1168"/>
    </location>
</feature>
<evidence type="ECO:0000256" key="2">
    <source>
        <dbReference type="SAM" id="MobiDB-lite"/>
    </source>
</evidence>
<evidence type="ECO:0000313" key="4">
    <source>
        <dbReference type="Proteomes" id="UP001165090"/>
    </source>
</evidence>
<feature type="region of interest" description="Disordered" evidence="2">
    <location>
        <begin position="1245"/>
        <end position="1268"/>
    </location>
</feature>
<name>A0ABQ5RY38_9CHLO</name>
<feature type="compositionally biased region" description="Low complexity" evidence="2">
    <location>
        <begin position="1012"/>
        <end position="1022"/>
    </location>
</feature>
<feature type="compositionally biased region" description="Polar residues" evidence="2">
    <location>
        <begin position="724"/>
        <end position="737"/>
    </location>
</feature>
<feature type="compositionally biased region" description="Low complexity" evidence="2">
    <location>
        <begin position="654"/>
        <end position="663"/>
    </location>
</feature>
<feature type="compositionally biased region" description="Gly residues" evidence="2">
    <location>
        <begin position="318"/>
        <end position="328"/>
    </location>
</feature>
<feature type="compositionally biased region" description="Polar residues" evidence="2">
    <location>
        <begin position="455"/>
        <end position="466"/>
    </location>
</feature>
<feature type="coiled-coil region" evidence="1">
    <location>
        <begin position="1389"/>
        <end position="1416"/>
    </location>
</feature>
<feature type="compositionally biased region" description="Low complexity" evidence="2">
    <location>
        <begin position="706"/>
        <end position="721"/>
    </location>
</feature>
<dbReference type="PANTHER" id="PTHR34491">
    <property type="entry name" value="A-TYPE INCLUSION PROTEIN, PUTATIVE-RELATED"/>
    <property type="match status" value="1"/>
</dbReference>
<feature type="region of interest" description="Disordered" evidence="2">
    <location>
        <begin position="85"/>
        <end position="110"/>
    </location>
</feature>
<sequence>MRMDEVLEVLAAAGIPRQLRCTSRPQSSGLCLRLAHLLAGNVAPHLLLVLPPSLPDAGENLERDQYVLDTLELFSRARAVRTVVTKSEPPPPLYGASLAESLASSSPRDSDRQVASLMRLRYSQEMKDVVRACRQAAVTDSGPQATGGAAAPLDSDASTSTAAAAADSIQTSISGSSLCTAAAASAGGSGSVLAVPGMQSRDRNDILGRMDLRRIAAISSHAASALPVSSGAVPLDSGWAADPRRDISEQLLPLGTDGGSSEETQDGDGDRTGIHLHSADRAAGPRQLQQQLDAITRHGLVGLTPSQTMPLQPAKHLCGGGGGSGNGKAGPPAYADGGTTRRAGPQQQTEAKGAGSLAGGLLRLQRRLESLQKSRILRESAAAAAAAAAAAKAGRYVPASGAASHGSSSGAGGDDSDGSRSTSARGTGIGSDGCLYGSGPRSDRVAGAAVLVQPHASSSSAQTANVQPDRASTMLSRSQLGSWDVREEQIQQEDSHQSQQQQQQQQQEITIWQQLRRHPGLSQPEAALTREVAAVAMATPAANTATMASAAASPSAANAAVLAEERLARLRSEFDQLYEGLFSKGLHHSRSAAAAAAAAVACADGGGDDARNAGPQPAQPQPLRPLFVSQQFQQPSVQQPCRAVGTDTEAAAVVETPAARPPRSGQPATTDQMQSPRSRFRGSEPASSMLESYGRNSRDLTPVSERGGAALRSALASASAAKPKSTNHNVVSGSTHIGSGHNLRSDGGGSGGVIANWLSASVSVSIGAGGSGDGGGRGGGSGGGGSGSGGGGGGNVKLMPSSDKAGDRRRPSVAAAGRTPSASSLRHSSEVAWAALPHGGPAQGLYGALLAGYAAQELWKPVAGTLPRSRSARGAGGGGANPHPDTINYCFDRGRDQDEDEAHDNFGGGRAVIRSDGSVDKAIGVGGGAGGDILERDTGEPDWNRLRQLSSGVFLNSGAATATAAAAAVAAAAGTAATPVNAHDSGGTLAGAVSIILSPSNNTGGLEHLLDSSSNSGSASGGVQEAVREEDSDGSAAFGAVSGAVIMVAEGLTGLQDPAWGQSVLREDGKATDVKGGGCGRGELLVAWPSAGLAKVRSRSGTIGGLDVTCGSGVGGVGGVLSSEGSGDDASLGSWNLRIARDAMSIAAALSSPSSQQPPLTPSPPPMAPLQMAPLPTTAAGGGSAASNPTGLVAGTPGLSPLQLGSKTSTADAAAWAAVNTDATAATLQAVSVAAAAAATGTAALPCSGGGVPLPQVESSKTRPEPARSSAAAASEVTIAAASEVPNSGTVPLLQRNQALLRTLERAAAGSEVLQERLYDTQLELMELRTLMEVQQAAHDEEVVRLRRHLRRAALAEAEAEDVLAAAPTGTGGKCGERRLAAAEAAAVSAAMAALMAAYEEDIDRLRRQVADLIAGQRDLAILCAEQDLAALAMDAVLSRRSHLHRDHLPDQHAVGSAVAAAVSTGDGGVASSAHRACCQAAAPSTREVAMRSNSICDGSGGAAGAVADALTTPRRKAAVSPARGRLLAAAPPPSSSSPLNGLQQRRRRQPQLIAEQSQSQTCLRSRSDGPARGEPRRRRHSCGPQVGGASSPFRSGGAAAAGPASPRSRRRLGASADTTHTYKCRHRYPDGADSDASLEGPGGHNGGSRGLEGEAMRGWWFLSGTARGGSIPRGVWPGDSEVTWRRGQKEMGALRSALRQAHRREAQLQTALATAQQQRRAALLQARVAAGEGARRRWLEMQAADLASQLTSARADATAAAASRDAAVRDAQQLLTENQVLMVQLDGMRQLVESFAQLAGRAHDIETNLNPGRDRDPDT</sequence>
<feature type="region of interest" description="Disordered" evidence="2">
    <location>
        <begin position="604"/>
        <end position="623"/>
    </location>
</feature>
<feature type="compositionally biased region" description="Low complexity" evidence="2">
    <location>
        <begin position="1521"/>
        <end position="1530"/>
    </location>
</feature>
<feature type="region of interest" description="Disordered" evidence="2">
    <location>
        <begin position="455"/>
        <end position="505"/>
    </location>
</feature>
<feature type="region of interest" description="Disordered" evidence="2">
    <location>
        <begin position="1517"/>
        <end position="1652"/>
    </location>
</feature>
<reference evidence="3 4" key="1">
    <citation type="journal article" date="2023" name="IScience">
        <title>Expanded male sex-determining region conserved during the evolution of homothallism in the green alga Volvox.</title>
        <authorList>
            <person name="Yamamoto K."/>
            <person name="Matsuzaki R."/>
            <person name="Mahakham W."/>
            <person name="Heman W."/>
            <person name="Sekimoto H."/>
            <person name="Kawachi M."/>
            <person name="Minakuchi Y."/>
            <person name="Toyoda A."/>
            <person name="Nozaki H."/>
        </authorList>
    </citation>
    <scope>NUCLEOTIDE SEQUENCE [LARGE SCALE GENOMIC DNA]</scope>
    <source>
        <strain evidence="3 4">NIES-4468</strain>
    </source>
</reference>
<evidence type="ECO:0008006" key="5">
    <source>
        <dbReference type="Google" id="ProtNLM"/>
    </source>
</evidence>
<feature type="compositionally biased region" description="Low complexity" evidence="2">
    <location>
        <begin position="1169"/>
        <end position="1191"/>
    </location>
</feature>
<gene>
    <name evidence="3" type="ORF">VaNZ11_004767</name>
</gene>
<keyword evidence="4" id="KW-1185">Reference proteome</keyword>
<feature type="region of interest" description="Disordered" evidence="2">
    <location>
        <begin position="399"/>
        <end position="440"/>
    </location>
</feature>
<feature type="compositionally biased region" description="Basic and acidic residues" evidence="2">
    <location>
        <begin position="484"/>
        <end position="496"/>
    </location>
</feature>